<name>A0ABS6EW57_9CLOT</name>
<feature type="transmembrane region" description="Helical" evidence="8">
    <location>
        <begin position="79"/>
        <end position="96"/>
    </location>
</feature>
<feature type="transmembrane region" description="Helical" evidence="8">
    <location>
        <begin position="13"/>
        <end position="38"/>
    </location>
</feature>
<protein>
    <submittedName>
        <fullName evidence="9">ZIP family metal transporter</fullName>
    </submittedName>
</protein>
<evidence type="ECO:0000256" key="3">
    <source>
        <dbReference type="ARBA" id="ARBA00022475"/>
    </source>
</evidence>
<evidence type="ECO:0000256" key="2">
    <source>
        <dbReference type="ARBA" id="ARBA00006939"/>
    </source>
</evidence>
<dbReference type="PANTHER" id="PTHR11040:SF211">
    <property type="entry name" value="ZINC TRANSPORTER ZIP11"/>
    <property type="match status" value="1"/>
</dbReference>
<dbReference type="RefSeq" id="WP_216455533.1">
    <property type="nucleotide sequence ID" value="NZ_JAHLQL010000001.1"/>
</dbReference>
<dbReference type="InterPro" id="IPR003689">
    <property type="entry name" value="ZIP"/>
</dbReference>
<evidence type="ECO:0000313" key="9">
    <source>
        <dbReference type="EMBL" id="MBU5590306.1"/>
    </source>
</evidence>
<evidence type="ECO:0000256" key="8">
    <source>
        <dbReference type="SAM" id="Phobius"/>
    </source>
</evidence>
<evidence type="ECO:0000256" key="1">
    <source>
        <dbReference type="ARBA" id="ARBA00004651"/>
    </source>
</evidence>
<comment type="subcellular location">
    <subcellularLocation>
        <location evidence="1">Cell membrane</location>
        <topology evidence="1">Multi-pass membrane protein</topology>
    </subcellularLocation>
</comment>
<feature type="transmembrane region" description="Helical" evidence="8">
    <location>
        <begin position="227"/>
        <end position="248"/>
    </location>
</feature>
<evidence type="ECO:0000256" key="5">
    <source>
        <dbReference type="ARBA" id="ARBA00022833"/>
    </source>
</evidence>
<gene>
    <name evidence="9" type="ORF">KQI89_00850</name>
</gene>
<dbReference type="PANTHER" id="PTHR11040">
    <property type="entry name" value="ZINC/IRON TRANSPORTER"/>
    <property type="match status" value="1"/>
</dbReference>
<sequence>MVWIRGDFKLNKLVSVILLCSIVSMFGTMLGASIGMVFKNPSKNVIGAIMGFSGGLMLSVVTFDLIPESLQKISLKETLGFYFLGIFIIMALEVFINKKTHGNNYKKLAIITAIGIMLHNLPEGIIMGCGFIAGESLGIKMSIIIALHDIPEGVAVTAPLMASKQRNLSIFLYAFITTLPTAIGALFGAFVGGVSENMLGRSLAFASGIMMYVVFGELIPECNKLSYKYASTLSILLGVSLGFIIGIIL</sequence>
<dbReference type="Proteomes" id="UP000736583">
    <property type="component" value="Unassembled WGS sequence"/>
</dbReference>
<feature type="transmembrane region" description="Helical" evidence="8">
    <location>
        <begin position="198"/>
        <end position="215"/>
    </location>
</feature>
<dbReference type="Pfam" id="PF02535">
    <property type="entry name" value="Zip"/>
    <property type="match status" value="1"/>
</dbReference>
<dbReference type="EMBL" id="JAHLQL010000001">
    <property type="protein sequence ID" value="MBU5590306.1"/>
    <property type="molecule type" value="Genomic_DNA"/>
</dbReference>
<keyword evidence="3" id="KW-1003">Cell membrane</keyword>
<proteinExistence type="inferred from homology"/>
<organism evidence="9 10">
    <name type="scientific">Clostridium simiarum</name>
    <dbReference type="NCBI Taxonomy" id="2841506"/>
    <lineage>
        <taxon>Bacteria</taxon>
        <taxon>Bacillati</taxon>
        <taxon>Bacillota</taxon>
        <taxon>Clostridia</taxon>
        <taxon>Eubacteriales</taxon>
        <taxon>Clostridiaceae</taxon>
        <taxon>Clostridium</taxon>
    </lineage>
</organism>
<evidence type="ECO:0000256" key="6">
    <source>
        <dbReference type="ARBA" id="ARBA00022989"/>
    </source>
</evidence>
<evidence type="ECO:0000256" key="7">
    <source>
        <dbReference type="ARBA" id="ARBA00023136"/>
    </source>
</evidence>
<keyword evidence="6 8" id="KW-1133">Transmembrane helix</keyword>
<keyword evidence="4 8" id="KW-0812">Transmembrane</keyword>
<keyword evidence="5" id="KW-0862">Zinc</keyword>
<evidence type="ECO:0000313" key="10">
    <source>
        <dbReference type="Proteomes" id="UP000736583"/>
    </source>
</evidence>
<reference evidence="9 10" key="1">
    <citation type="submission" date="2021-06" db="EMBL/GenBank/DDBJ databases">
        <authorList>
            <person name="Sun Q."/>
            <person name="Li D."/>
        </authorList>
    </citation>
    <scope>NUCLEOTIDE SEQUENCE [LARGE SCALE GENOMIC DNA]</scope>
    <source>
        <strain evidence="9 10">MSJ-4</strain>
    </source>
</reference>
<comment type="caution">
    <text evidence="9">The sequence shown here is derived from an EMBL/GenBank/DDBJ whole genome shotgun (WGS) entry which is preliminary data.</text>
</comment>
<feature type="transmembrane region" description="Helical" evidence="8">
    <location>
        <begin position="108"/>
        <end position="133"/>
    </location>
</feature>
<accession>A0ABS6EW57</accession>
<comment type="similarity">
    <text evidence="2">Belongs to the ZIP transporter (TC 2.A.5) family.</text>
</comment>
<keyword evidence="10" id="KW-1185">Reference proteome</keyword>
<keyword evidence="7 8" id="KW-0472">Membrane</keyword>
<evidence type="ECO:0000256" key="4">
    <source>
        <dbReference type="ARBA" id="ARBA00022692"/>
    </source>
</evidence>
<feature type="transmembrane region" description="Helical" evidence="8">
    <location>
        <begin position="45"/>
        <end position="67"/>
    </location>
</feature>
<feature type="transmembrane region" description="Helical" evidence="8">
    <location>
        <begin position="170"/>
        <end position="192"/>
    </location>
</feature>